<feature type="domain" description="DUF5648" evidence="3">
    <location>
        <begin position="51"/>
        <end position="178"/>
    </location>
</feature>
<dbReference type="InterPro" id="IPR008964">
    <property type="entry name" value="Invasin/intimin_cell_adhesion"/>
</dbReference>
<dbReference type="Pfam" id="PF18885">
    <property type="entry name" value="DUF5648"/>
    <property type="match status" value="1"/>
</dbReference>
<evidence type="ECO:0000259" key="3">
    <source>
        <dbReference type="Pfam" id="PF18885"/>
    </source>
</evidence>
<feature type="region of interest" description="Disordered" evidence="1">
    <location>
        <begin position="187"/>
        <end position="229"/>
    </location>
</feature>
<dbReference type="Proteomes" id="UP000231451">
    <property type="component" value="Unassembled WGS sequence"/>
</dbReference>
<keyword evidence="5" id="KW-1185">Reference proteome</keyword>
<dbReference type="Pfam" id="PF02368">
    <property type="entry name" value="Big_2"/>
    <property type="match status" value="1"/>
</dbReference>
<dbReference type="Gene3D" id="2.60.40.1080">
    <property type="match status" value="1"/>
</dbReference>
<evidence type="ECO:0000256" key="1">
    <source>
        <dbReference type="SAM" id="MobiDB-lite"/>
    </source>
</evidence>
<organism evidence="4 5">
    <name type="scientific">Bifidobacterium simiarum</name>
    <dbReference type="NCBI Taxonomy" id="2045441"/>
    <lineage>
        <taxon>Bacteria</taxon>
        <taxon>Bacillati</taxon>
        <taxon>Actinomycetota</taxon>
        <taxon>Actinomycetes</taxon>
        <taxon>Bifidobacteriales</taxon>
        <taxon>Bifidobacteriaceae</taxon>
        <taxon>Bifidobacterium</taxon>
    </lineage>
</organism>
<dbReference type="InterPro" id="IPR003343">
    <property type="entry name" value="Big_2"/>
</dbReference>
<dbReference type="RefSeq" id="WP_100513310.1">
    <property type="nucleotide sequence ID" value="NZ_PEBK01000007.1"/>
</dbReference>
<sequence length="574" mass="63475">MIVTIGIGPSTATAQTTQTAAAIPTVTEVPTTTVPVTTTTGDAAAATSGTAMYRMYNRNSGEHFYTSRAAERDYLVKVGWRYEGVGWYAPTTGDPVYRLYNSHAGDHHYTKSAAERNYLVKVGWRYEGIGWRSGGSIAVYRQYNRHARRGSHNYTTSKAENDMLVRVGWRAEGIGWYAAGLGHGANVTPGSSSKPNTGSNSSGSNSKPSNPSTSKPISVPWNSTTQKVRPGKTLNLNVAGLKGATWTSARPQAATVNQNGVVTGKVVGETTIIAKLGSQTFSCKVISIYDYRLYLLNDYAHMNRVDGMGVFAFVKTDDPEPLDIGFDNRQSPNAGAPAQFDDISQQIIEETVSNYARVKGGYVYLTYATKGANTFLLSRVREDQHQYSADRFKLASITMDFADYDTAENQWIDGLIRDHTKPGMTPVEKMNAIADYLGPFGDSGFTYNLSYIDENSRQHAAMLATGPKMSKQPFWQRKYWDSAVSPGALADIANRIGGWDGKATSMYHKYQWGSTDWQRWHSYATATYHGKEYRWSVCPDDFTGVITLPKLDFTNPSWMYPVTMEKMPSELSHF</sequence>
<evidence type="ECO:0000313" key="5">
    <source>
        <dbReference type="Proteomes" id="UP000231451"/>
    </source>
</evidence>
<protein>
    <submittedName>
        <fullName evidence="4">Uncharacterized protein</fullName>
    </submittedName>
</protein>
<dbReference type="InterPro" id="IPR043708">
    <property type="entry name" value="DUF5648"/>
</dbReference>
<evidence type="ECO:0000313" key="4">
    <source>
        <dbReference type="EMBL" id="PJM74831.1"/>
    </source>
</evidence>
<feature type="domain" description="BIG2" evidence="2">
    <location>
        <begin position="242"/>
        <end position="282"/>
    </location>
</feature>
<name>A0A2M9HDF8_9BIFI</name>
<proteinExistence type="predicted"/>
<feature type="compositionally biased region" description="Low complexity" evidence="1">
    <location>
        <begin position="188"/>
        <end position="216"/>
    </location>
</feature>
<dbReference type="AlphaFoldDB" id="A0A2M9HDF8"/>
<accession>A0A2M9HDF8</accession>
<gene>
    <name evidence="4" type="ORF">CSQ87_07745</name>
</gene>
<evidence type="ECO:0000259" key="2">
    <source>
        <dbReference type="Pfam" id="PF02368"/>
    </source>
</evidence>
<dbReference type="OrthoDB" id="5619888at2"/>
<reference evidence="4 5" key="1">
    <citation type="submission" date="2017-10" db="EMBL/GenBank/DDBJ databases">
        <title>Draft genome sequences of strains TRE 1, TRE 9, TRE H and TRI 7, isolated from tamarins, belonging to four potential novel Bifidobacterium species.</title>
        <authorList>
            <person name="Mattarelli P."/>
            <person name="Modesto M."/>
            <person name="Puglisi E."/>
            <person name="Morelli L."/>
            <person name="Spezio C."/>
            <person name="Bonetti A."/>
            <person name="Sandri C."/>
        </authorList>
    </citation>
    <scope>NUCLEOTIDE SEQUENCE [LARGE SCALE GENOMIC DNA]</scope>
    <source>
        <strain evidence="5">TRI7</strain>
    </source>
</reference>
<comment type="caution">
    <text evidence="4">The sequence shown here is derived from an EMBL/GenBank/DDBJ whole genome shotgun (WGS) entry which is preliminary data.</text>
</comment>
<dbReference type="EMBL" id="PEBK01000007">
    <property type="protein sequence ID" value="PJM74831.1"/>
    <property type="molecule type" value="Genomic_DNA"/>
</dbReference>
<dbReference type="SUPFAM" id="SSF49373">
    <property type="entry name" value="Invasin/intimin cell-adhesion fragments"/>
    <property type="match status" value="1"/>
</dbReference>